<name>A0A841HLF5_9GAMM</name>
<dbReference type="EMBL" id="JACHHZ010000003">
    <property type="protein sequence ID" value="MBB6093907.1"/>
    <property type="molecule type" value="Genomic_DNA"/>
</dbReference>
<keyword evidence="1" id="KW-0175">Coiled coil</keyword>
<dbReference type="InterPro" id="IPR007139">
    <property type="entry name" value="DUF349"/>
</dbReference>
<evidence type="ECO:0000313" key="4">
    <source>
        <dbReference type="Proteomes" id="UP000588068"/>
    </source>
</evidence>
<reference evidence="3 4" key="1">
    <citation type="submission" date="2020-08" db="EMBL/GenBank/DDBJ databases">
        <title>Genomic Encyclopedia of Type Strains, Phase IV (KMG-IV): sequencing the most valuable type-strain genomes for metagenomic binning, comparative biology and taxonomic classification.</title>
        <authorList>
            <person name="Goeker M."/>
        </authorList>
    </citation>
    <scope>NUCLEOTIDE SEQUENCE [LARGE SCALE GENOMIC DNA]</scope>
    <source>
        <strain evidence="3 4">DSM 26723</strain>
    </source>
</reference>
<evidence type="ECO:0008006" key="5">
    <source>
        <dbReference type="Google" id="ProtNLM"/>
    </source>
</evidence>
<evidence type="ECO:0000256" key="2">
    <source>
        <dbReference type="SAM" id="MobiDB-lite"/>
    </source>
</evidence>
<dbReference type="Proteomes" id="UP000588068">
    <property type="component" value="Unassembled WGS sequence"/>
</dbReference>
<gene>
    <name evidence="3" type="ORF">HNQ60_002788</name>
</gene>
<feature type="coiled-coil region" evidence="1">
    <location>
        <begin position="181"/>
        <end position="243"/>
    </location>
</feature>
<proteinExistence type="predicted"/>
<organism evidence="3 4">
    <name type="scientific">Povalibacter uvarum</name>
    <dbReference type="NCBI Taxonomy" id="732238"/>
    <lineage>
        <taxon>Bacteria</taxon>
        <taxon>Pseudomonadati</taxon>
        <taxon>Pseudomonadota</taxon>
        <taxon>Gammaproteobacteria</taxon>
        <taxon>Steroidobacterales</taxon>
        <taxon>Steroidobacteraceae</taxon>
        <taxon>Povalibacter</taxon>
    </lineage>
</organism>
<accession>A0A841HLF5</accession>
<evidence type="ECO:0000313" key="3">
    <source>
        <dbReference type="EMBL" id="MBB6093907.1"/>
    </source>
</evidence>
<keyword evidence="4" id="KW-1185">Reference proteome</keyword>
<dbReference type="AlphaFoldDB" id="A0A841HLF5"/>
<dbReference type="Pfam" id="PF03993">
    <property type="entry name" value="DUF349"/>
    <property type="match status" value="3"/>
</dbReference>
<evidence type="ECO:0000256" key="1">
    <source>
        <dbReference type="SAM" id="Coils"/>
    </source>
</evidence>
<protein>
    <recommendedName>
        <fullName evidence="5">DUF349 domain-containing protein</fullName>
    </recommendedName>
</protein>
<comment type="caution">
    <text evidence="3">The sequence shown here is derived from an EMBL/GenBank/DDBJ whole genome shotgun (WGS) entry which is preliminary data.</text>
</comment>
<sequence>MSLFSRFKKAPPAPAAKKQPETAAPNPPAPTAPDPAVLAAHEEETLRAAIAAGDSGAVAKLVLEGASTRIRQQAAEAIEDPEQIRKLIRTVRGGNDKSVYKILTRKRDALLAQEREIEQRQAEILAASTEIERHSRRPFDALFTPTLEQLENRWNLVATDATAEVAATAQAAIDRSRETIAQHLRQIAAQASRELAAANAAAAAQARREQQEKEAATAAAEQAQSLEEERKVRKEKLDAETQALHQIGGLLRKARGALASGSSKTAAGLRRAIEEKLQHAPSLPAQLASQLKQLDEKLQELKDWKSFSVAPKRVDLIERMESLIGASLHPTAIAGHIKDLQEQWRTLSKGAGDEVEADWQRFHEASQKAFQPCREFYDAQDRVKEENLLQRNQVFERLLAFEGRQNWDEPDWRTAITAVRESRQLWRQHSPVDATKAEELQRKFNELTSSIQSRIDAEYARNVKAKRSLIERARGLVESTDNKAAVEEVKRLQEQWKSVGPVPRDEDGKLWEEFRQQCDALFQKRQQEFDSRNAAFEANRSQAIALCEDMEKIAGQTDQELIESAKKLPELRLAFDSIELPKANARQLQDRFERAFERCRKAVTRQHARDAERGWTDLFDAANVVRTYRLAVARNADVTEVDALKQAAEQHLSTLVQSPKVGLTALKSAIAQPGNSDLVANTLALRTLCIRAEIVTDSQTPAEDHALRREYQLKRLTQSMGQGRSAETDKLETLAIEWLRADPVEEAVYVQLIGRFKECRKRAALSS</sequence>
<feature type="compositionally biased region" description="Low complexity" evidence="2">
    <location>
        <begin position="15"/>
        <end position="24"/>
    </location>
</feature>
<dbReference type="RefSeq" id="WP_184332707.1">
    <property type="nucleotide sequence ID" value="NZ_JACHHZ010000003.1"/>
</dbReference>
<feature type="region of interest" description="Disordered" evidence="2">
    <location>
        <begin position="1"/>
        <end position="36"/>
    </location>
</feature>